<reference evidence="3" key="1">
    <citation type="journal article" date="2006" name="PLoS Biol.">
        <title>Macronuclear genome sequence of the ciliate Tetrahymena thermophila, a model eukaryote.</title>
        <authorList>
            <person name="Eisen J.A."/>
            <person name="Coyne R.S."/>
            <person name="Wu M."/>
            <person name="Wu D."/>
            <person name="Thiagarajan M."/>
            <person name="Wortman J.R."/>
            <person name="Badger J.H."/>
            <person name="Ren Q."/>
            <person name="Amedeo P."/>
            <person name="Jones K.M."/>
            <person name="Tallon L.J."/>
            <person name="Delcher A.L."/>
            <person name="Salzberg S.L."/>
            <person name="Silva J.C."/>
            <person name="Haas B.J."/>
            <person name="Majoros W.H."/>
            <person name="Farzad M."/>
            <person name="Carlton J.M."/>
            <person name="Smith R.K. Jr."/>
            <person name="Garg J."/>
            <person name="Pearlman R.E."/>
            <person name="Karrer K.M."/>
            <person name="Sun L."/>
            <person name="Manning G."/>
            <person name="Elde N.C."/>
            <person name="Turkewitz A.P."/>
            <person name="Asai D.J."/>
            <person name="Wilkes D.E."/>
            <person name="Wang Y."/>
            <person name="Cai H."/>
            <person name="Collins K."/>
            <person name="Stewart B.A."/>
            <person name="Lee S.R."/>
            <person name="Wilamowska K."/>
            <person name="Weinberg Z."/>
            <person name="Ruzzo W.L."/>
            <person name="Wloga D."/>
            <person name="Gaertig J."/>
            <person name="Frankel J."/>
            <person name="Tsao C.-C."/>
            <person name="Gorovsky M.A."/>
            <person name="Keeling P.J."/>
            <person name="Waller R.F."/>
            <person name="Patron N.J."/>
            <person name="Cherry J.M."/>
            <person name="Stover N.A."/>
            <person name="Krieger C.J."/>
            <person name="del Toro C."/>
            <person name="Ryder H.F."/>
            <person name="Williamson S.C."/>
            <person name="Barbeau R.A."/>
            <person name="Hamilton E.P."/>
            <person name="Orias E."/>
        </authorList>
    </citation>
    <scope>NUCLEOTIDE SEQUENCE [LARGE SCALE GENOMIC DNA]</scope>
    <source>
        <strain evidence="3">SB210</strain>
    </source>
</reference>
<dbReference type="RefSeq" id="XP_012651600.1">
    <property type="nucleotide sequence ID" value="XM_012796146.1"/>
</dbReference>
<evidence type="ECO:0000313" key="3">
    <source>
        <dbReference type="Proteomes" id="UP000009168"/>
    </source>
</evidence>
<dbReference type="AlphaFoldDB" id="W7X8Z6"/>
<dbReference type="GeneID" id="24441557"/>
<evidence type="ECO:0000313" key="2">
    <source>
        <dbReference type="EMBL" id="EWS75865.1"/>
    </source>
</evidence>
<accession>W7X8Z6</accession>
<gene>
    <name evidence="2" type="ORF">TTHERM_001050489</name>
</gene>
<keyword evidence="1" id="KW-1133">Transmembrane helix</keyword>
<protein>
    <submittedName>
        <fullName evidence="2">Transmembrane protein, putative</fullName>
    </submittedName>
</protein>
<dbReference type="InParanoid" id="W7X8Z6"/>
<feature type="transmembrane region" description="Helical" evidence="1">
    <location>
        <begin position="6"/>
        <end position="28"/>
    </location>
</feature>
<name>W7X8Z6_TETTS</name>
<sequence>MQALILKLIIIVSIPIIIGVGIVLTVFYKQLWIALDEWTLIQTNKQGKGQQCMDKSDAVINPIQFCTITVTSRIVQLQLTLIASGGYEKFTLKILIIYHHLVSFYGRASFLATQKEGLIYLRYLYNSDTTSILYGIPSAFFNYTDADYESCMGSGFIEPYDPRCRPWYTYAQQNQVLSIIDNKKTTKKIKTITTYFYFTLLKFLDKKNFMRFFIYEPYLNAVEGNLLMTLSSQVDYKNEFYSVDSIDFELQNIVQLFNSALSENAYSVLIHEFNQTVFYHPMLLFYQVLSWADVEFININQYCSDSVELMQQCYNQKEDFSSQIDETIQFIKNGNYSIEDQFNLDQLYQRWERFGQKLISIIFPIKSQIKGFNNQQPYSYAILMTARVITDKSDDLKLFHLLNQNDQSDNGQQIKINQIKSSQNKFITEEQQLMKQSHSKYNFKQIDDEQKYLKKYQEQLSPKINEARSILNNSNTYNQSQIMFKKQMKLNEFIPNKSLQSSSYNTIYQKNTQEKNYSALKIRKSIGKSKLSSKYSQKNDNFDYVQQLEFLQEKNKDENSQNQNSKDVMNTLFHFTKAKATFQQLKNQIGLSRCYSNLVQKFLVQTIQAQSIKNQFSNKKREQRANLQFYAKEFVQKHILANNMLFNRFTQKITPLKIIISLNKFTRVIQSG</sequence>
<proteinExistence type="predicted"/>
<dbReference type="Proteomes" id="UP000009168">
    <property type="component" value="Unassembled WGS sequence"/>
</dbReference>
<keyword evidence="1" id="KW-0472">Membrane</keyword>
<evidence type="ECO:0000256" key="1">
    <source>
        <dbReference type="SAM" id="Phobius"/>
    </source>
</evidence>
<dbReference type="KEGG" id="tet:TTHERM_001050489"/>
<keyword evidence="1 2" id="KW-0812">Transmembrane</keyword>
<keyword evidence="3" id="KW-1185">Reference proteome</keyword>
<organism evidence="2 3">
    <name type="scientific">Tetrahymena thermophila (strain SB210)</name>
    <dbReference type="NCBI Taxonomy" id="312017"/>
    <lineage>
        <taxon>Eukaryota</taxon>
        <taxon>Sar</taxon>
        <taxon>Alveolata</taxon>
        <taxon>Ciliophora</taxon>
        <taxon>Intramacronucleata</taxon>
        <taxon>Oligohymenophorea</taxon>
        <taxon>Hymenostomatida</taxon>
        <taxon>Tetrahymenina</taxon>
        <taxon>Tetrahymenidae</taxon>
        <taxon>Tetrahymena</taxon>
    </lineage>
</organism>
<dbReference type="EMBL" id="GG662806">
    <property type="protein sequence ID" value="EWS75865.1"/>
    <property type="molecule type" value="Genomic_DNA"/>
</dbReference>